<organism evidence="2 3">
    <name type="scientific">Ileibacterium valens</name>
    <dbReference type="NCBI Taxonomy" id="1862668"/>
    <lineage>
        <taxon>Bacteria</taxon>
        <taxon>Bacillati</taxon>
        <taxon>Bacillota</taxon>
        <taxon>Erysipelotrichia</taxon>
        <taxon>Erysipelotrichales</taxon>
        <taxon>Erysipelotrichaceae</taxon>
        <taxon>Ileibacterium</taxon>
    </lineage>
</organism>
<keyword evidence="3" id="KW-1185">Reference proteome</keyword>
<protein>
    <recommendedName>
        <fullName evidence="4">Sugar kinase</fullName>
    </recommendedName>
</protein>
<gene>
    <name evidence="2" type="ORF">BO222_09110</name>
</gene>
<name>A0A1U7NEJ3_9FIRM</name>
<dbReference type="EMBL" id="MPJW01000180">
    <property type="protein sequence ID" value="OLU38061.1"/>
    <property type="molecule type" value="Genomic_DNA"/>
</dbReference>
<evidence type="ECO:0008006" key="4">
    <source>
        <dbReference type="Google" id="ProtNLM"/>
    </source>
</evidence>
<accession>A0A1U7NEJ3</accession>
<dbReference type="PANTHER" id="PTHR18964">
    <property type="entry name" value="ROK (REPRESSOR, ORF, KINASE) FAMILY"/>
    <property type="match status" value="1"/>
</dbReference>
<dbReference type="InterPro" id="IPR000600">
    <property type="entry name" value="ROK"/>
</dbReference>
<sequence>MSKILGFDIGGSSVKYAVMDQMSAELIKSGNIPTDRKHDGSQEEKRAKFIGALADLFDENSECKGIAISMPGTIDAKTGFLSNAGALWFNKNCYFAKELSDEIKKRTGRDIQVAMENDGKSAALAEYWKGNLQGVSDGVVMTLGTGIGGGIIVGGDLVRGNGFSAGEFSWLPTKPGLVELESMAAIPGSITGMVAKIAETKGIPAEEFDGKQAMELVLDQDEEACKIFDSTMDALAQVAYTVNCVLNPEKICFGGGISRQPYVGKTLEKKFNEIIDHTNIPMPKAKIDTCHFFSDSNLIGALYNYNLMTDAID</sequence>
<dbReference type="Proteomes" id="UP000186341">
    <property type="component" value="Unassembled WGS sequence"/>
</dbReference>
<dbReference type="AlphaFoldDB" id="A0A1U7NEJ3"/>
<dbReference type="PANTHER" id="PTHR18964:SF170">
    <property type="entry name" value="SUGAR KINASE"/>
    <property type="match status" value="1"/>
</dbReference>
<dbReference type="CDD" id="cd24152">
    <property type="entry name" value="ASKHA_NBD_ROK-like"/>
    <property type="match status" value="1"/>
</dbReference>
<dbReference type="OrthoDB" id="9795247at2"/>
<dbReference type="InterPro" id="IPR043129">
    <property type="entry name" value="ATPase_NBD"/>
</dbReference>
<dbReference type="GeneID" id="82203321"/>
<dbReference type="RefSeq" id="WP_075820398.1">
    <property type="nucleotide sequence ID" value="NZ_CAJUTZ010000106.1"/>
</dbReference>
<dbReference type="SUPFAM" id="SSF53067">
    <property type="entry name" value="Actin-like ATPase domain"/>
    <property type="match status" value="1"/>
</dbReference>
<evidence type="ECO:0000256" key="1">
    <source>
        <dbReference type="ARBA" id="ARBA00006479"/>
    </source>
</evidence>
<proteinExistence type="inferred from homology"/>
<dbReference type="Pfam" id="PF00480">
    <property type="entry name" value="ROK"/>
    <property type="match status" value="1"/>
</dbReference>
<evidence type="ECO:0000313" key="3">
    <source>
        <dbReference type="Proteomes" id="UP000186341"/>
    </source>
</evidence>
<comment type="caution">
    <text evidence="2">The sequence shown here is derived from an EMBL/GenBank/DDBJ whole genome shotgun (WGS) entry which is preliminary data.</text>
</comment>
<reference evidence="2 3" key="1">
    <citation type="submission" date="2016-11" db="EMBL/GenBank/DDBJ databases">
        <title>Description of two novel members of the family Erysipelotrichaceae: Ileibacterium lipovorans gen. nov., sp. nov. and Dubosiella newyorkensis, gen. nov., sp. nov.</title>
        <authorList>
            <person name="Cox L.M."/>
            <person name="Sohn J."/>
            <person name="Tyrrell K.L."/>
            <person name="Citron D.M."/>
            <person name="Lawson P.A."/>
            <person name="Patel N.B."/>
            <person name="Iizumi T."/>
            <person name="Perez-Perez G.I."/>
            <person name="Goldstein E.J."/>
            <person name="Blaser M.J."/>
        </authorList>
    </citation>
    <scope>NUCLEOTIDE SEQUENCE [LARGE SCALE GENOMIC DNA]</scope>
    <source>
        <strain evidence="2 3">NYU-BL-A3</strain>
    </source>
</reference>
<dbReference type="Gene3D" id="3.30.420.40">
    <property type="match status" value="2"/>
</dbReference>
<evidence type="ECO:0000313" key="2">
    <source>
        <dbReference type="EMBL" id="OLU38061.1"/>
    </source>
</evidence>
<comment type="similarity">
    <text evidence="1">Belongs to the ROK (NagC/XylR) family.</text>
</comment>